<organism evidence="7 8">
    <name type="scientific">Amphibalanus amphitrite</name>
    <name type="common">Striped barnacle</name>
    <name type="synonym">Balanus amphitrite</name>
    <dbReference type="NCBI Taxonomy" id="1232801"/>
    <lineage>
        <taxon>Eukaryota</taxon>
        <taxon>Metazoa</taxon>
        <taxon>Ecdysozoa</taxon>
        <taxon>Arthropoda</taxon>
        <taxon>Crustacea</taxon>
        <taxon>Multicrustacea</taxon>
        <taxon>Cirripedia</taxon>
        <taxon>Thoracica</taxon>
        <taxon>Thoracicalcarea</taxon>
        <taxon>Balanomorpha</taxon>
        <taxon>Balanoidea</taxon>
        <taxon>Balanidae</taxon>
        <taxon>Amphibalaninae</taxon>
        <taxon>Amphibalanus</taxon>
    </lineage>
</organism>
<feature type="region of interest" description="Disordered" evidence="5">
    <location>
        <begin position="2449"/>
        <end position="2500"/>
    </location>
</feature>
<dbReference type="InterPro" id="IPR003126">
    <property type="entry name" value="Znf_UBR"/>
</dbReference>
<feature type="compositionally biased region" description="Low complexity" evidence="5">
    <location>
        <begin position="2468"/>
        <end position="2484"/>
    </location>
</feature>
<dbReference type="InterPro" id="IPR036322">
    <property type="entry name" value="WD40_repeat_dom_sf"/>
</dbReference>
<dbReference type="Pfam" id="PF19423">
    <property type="entry name" value="E3_UBR4_N"/>
    <property type="match status" value="1"/>
</dbReference>
<feature type="region of interest" description="Disordered" evidence="5">
    <location>
        <begin position="1188"/>
        <end position="1237"/>
    </location>
</feature>
<reference evidence="7 8" key="1">
    <citation type="submission" date="2019-07" db="EMBL/GenBank/DDBJ databases">
        <title>Draft genome assembly of a fouling barnacle, Amphibalanus amphitrite (Darwin, 1854): The first reference genome for Thecostraca.</title>
        <authorList>
            <person name="Kim W."/>
        </authorList>
    </citation>
    <scope>NUCLEOTIDE SEQUENCE [LARGE SCALE GENOMIC DNA]</scope>
    <source>
        <strain evidence="7">SNU_AA5</strain>
        <tissue evidence="7">Soma without cirri and trophi</tissue>
    </source>
</reference>
<evidence type="ECO:0000256" key="4">
    <source>
        <dbReference type="PROSITE-ProRule" id="PRU00508"/>
    </source>
</evidence>
<keyword evidence="2" id="KW-0863">Zinc-finger</keyword>
<feature type="compositionally biased region" description="Low complexity" evidence="5">
    <location>
        <begin position="1366"/>
        <end position="1381"/>
    </location>
</feature>
<dbReference type="SUPFAM" id="SSF50978">
    <property type="entry name" value="WD40 repeat-like"/>
    <property type="match status" value="1"/>
</dbReference>
<proteinExistence type="predicted"/>
<dbReference type="SMART" id="SM00396">
    <property type="entry name" value="ZnF_UBR1"/>
    <property type="match status" value="1"/>
</dbReference>
<feature type="region of interest" description="Disordered" evidence="5">
    <location>
        <begin position="1322"/>
        <end position="1434"/>
    </location>
</feature>
<dbReference type="PROSITE" id="PS51157">
    <property type="entry name" value="ZF_UBR"/>
    <property type="match status" value="1"/>
</dbReference>
<feature type="zinc finger region" description="UBR-type" evidence="4">
    <location>
        <begin position="146"/>
        <end position="215"/>
    </location>
</feature>
<gene>
    <name evidence="7" type="primary">UBR4_0</name>
    <name evidence="7" type="ORF">FJT64_014472</name>
</gene>
<dbReference type="InterPro" id="IPR047509">
    <property type="entry name" value="UBR4-like_UBR-box"/>
</dbReference>
<keyword evidence="1" id="KW-0479">Metal-binding</keyword>
<sequence length="2662" mass="287064">MGAELFTPSTLTAAHGGLVSAMATLASAGSGHGHVALFAACADWLKTCKEYLCQKDVLDKLSEGVTSGRHADVVAFACCLMSHLSNIVLALKMLGDHWRHPGQSGMATPPLEGDQSALEADTEWADELHDDDSDADDSDEDSLNNKLCTFTVTQKEYVPQHWYHCHTCAMLDSVGVCSVCVRVCHKGHDVTYAKNGSFFCDCGAKEDNSCQALVKRSRQQEPLPAGSSGSGATTAAGACPFGAETMLPSLLRRRHSALSHERTDKGREQSARGRQALSRRLEPFKEAIYSVLHQSDVLSSVLELVRLLLPALAASSRRTAPIGAHRRVAESLATLHTAEKTFINTDTLMVPTLGSQEGAFDNVRMTFAGEQGQTIRQLVSAHMIRRVSMCCLSSPHGKRQHLAVSHEKGKLAVLQLSALLKQGDAAKRKLTLTRLGSAPVPFTVLSIASNPCNEDVLAVCGLKDCHVLTFGSGGAVADHLVLQPQLETGNFIISARWLPGSQTALAIITADFVKLYDLGADVLSPHHFFLLPSGKIRDACVANMQDGSRHVIIMSSTGLIYTVEINEESSAQHGPFYVTNILDLKHPEIKWSNGQICGGGVAIYYSHVLQLLFFSYTQGKSFLAPLTAVGTELDNLTQIQLKPSGSGKPNSQPLCQWSEVIGHPGLVCSVTQSSNNPVILMVKPDSVSVQEIRIVPSKSKITDMVVIRHPAAGGERRTTLIVLCEDGSLRIYMASPERTGFWLSSSLNPTSVMASLRPPRKKKAPKPSRTVGAVQFPPDFFESCQPMSDVEYGGNDVLQVYNTQQVKQRLAMAGMYIASTKPAGFSMEISNSDSSMVMCGLQIQVGSQDPQRAPSCVELLGRSVPLHCSRARWFDVPLTREESLQADRRLTLTFRPTADTSGVTMVDSIKVYGKTKENFDWPEDSDEYMSSPSASGTSLTPGGEGEGGAAAAAVPLTPLDKLVSSALETLEGCVVAAPESDPQRAAALELCTALGQLEAPPAAPVLTQADSLLAALHTSRPAYCSHKDQARLAHAWKMLRRMEATPSARDLDSELYHHLVVTSRNIAICRPANLVKYTAVKPEADKPESGGSSTDFISLMMALFWRLHDAQPENPLTAPVCVPGLTHPETCVYALSDVLYAFLTTEPETAAVLTSVISRLLLSDDLAVSFAAKQGLIRVLRPKQRRRRVFIPSPPRCSTPGAAAASTPPERPSGSGGTGTARAGAAGPPPAAPAESPAAVLVDEAGEPGDDDDDELESDGLDVESLLAQAQGLPPLLDLPPDADDETMVELAIALSLQDQDGTPAALQNLRQQLQGLNLLGAAGGAEAGPSGAPAEGHYSDTTASAPASDDEGSTAATDGSTLRTSPAEQAGSGSSESGASVVDSIAGEHMSGRSSTYGDGAHESAAGARSETSSVGVPGHYQPAEADEPETDTSARLHALRLSLTERLLEWLPQVRRVGGVRAIPYLQVLLMLASDLDGSEERDRACLDGLLRALVSQLNTEPAADAPPPHERSTDAEIRLITMRMLSVLMSRPKQVGRHGGDCWAFTATATAAALLQADMITHCLSTLKALLAFWKTSDKEESGTVVGGKLLRQHPVTSTPDMSPFFLKEYVKRYSSDVFVTFSQLLTEMVLRLPYQVKKVLSAVPGSNVVLFGEEWRQTLCEYMMAPLTPFVRRQVRKLLLYICGNKDTYRQLRDLHALDAHIKAVQTLCGDGSGGSEPDAPLLCLTYDSLIELVEHLKACQEIATTRTVNWQRFCAGRSAVLPFLLRASYQLDEGVAPIILQLLQLAVASPAAPAAGSGSSAKHSAQSAESEGSSLSRQLTRQLMGSGPLPAGTARFVRTFLLESNATAIRWQAHALVLSIYRNAPPADRESLVELLWKLWPLLPSYGRKAAQFVDLLGYMSLKTTEAEDKVSAYMEHAMEMLRTQNQQLANHANGQLYAGLAALVEFDGYYLESEPCLVCNNPEVPYSQLKLSNVKVDSRYTTTTQLVKLVGSHTISRIFLRIGDLKRSKMVRTVNVYYNNRTVQSVVELKNRPAMWHKAKKVSLTSGQTDVKLDFPLPIVACNLMIEYADFYENMQASSETLQCPRCSASVPAHPGVCGNCGENVFQCHKCRAINYDEKDPFLCNACGFCKYAKFEYTLTAKPCCAVDPIESEEDRKKAVTNINGLLERADKIYKKLMSYKPTLEALLAWVSDHGGEVSAAAAAVATDLAAGTAGSHVSRPIQQLAHKYCSDCRRDFDDLSKVIQKVLASRRELLRYDRQAHDGAGTAAASAPAFCQETTSHGRCYGCSSASAECCVTLLRALATNPRLRVTLCSYGLIPQLLEHNLRRGTPQSRDEVCQLLCLLTKDNLAATLELNELISGRVRLALSSGMSSAGVAAAVRHEMALLAAAVRKEDSCWEHRLRCVVRIFIMAGKEHKNPVVIESVTLPCLKILQGVMQPPADAEAAGTSTGGSAAAGGSGTAAAAPAASTSAAGVPGPSKPAPSSVTAGDQPEVHLSASRWLQQAPQHSFEAWRSRKAKRGREPAKGASRSEVRALFLMEKYGRRWRQRTTQSAIAVTFLDTSWLRRVLFSPSSRLARRVAADMVETLASEPARKRQILDMLTSYLSDVSDAGETAAEFIDLYQKLIAANHWKYYLTVSTQCRWRAAPVSAIGRS</sequence>
<feature type="compositionally biased region" description="Polar residues" evidence="5">
    <location>
        <begin position="1355"/>
        <end position="1365"/>
    </location>
</feature>
<evidence type="ECO:0000256" key="3">
    <source>
        <dbReference type="ARBA" id="ARBA00022833"/>
    </source>
</evidence>
<feature type="compositionally biased region" description="Low complexity" evidence="5">
    <location>
        <begin position="1328"/>
        <end position="1337"/>
    </location>
</feature>
<evidence type="ECO:0000259" key="6">
    <source>
        <dbReference type="PROSITE" id="PS51157"/>
    </source>
</evidence>
<evidence type="ECO:0000313" key="7">
    <source>
        <dbReference type="EMBL" id="KAF0287065.1"/>
    </source>
</evidence>
<evidence type="ECO:0000256" key="5">
    <source>
        <dbReference type="SAM" id="MobiDB-lite"/>
    </source>
</evidence>
<comment type="caution">
    <text evidence="7">The sequence shown here is derived from an EMBL/GenBank/DDBJ whole genome shotgun (WGS) entry which is preliminary data.</text>
</comment>
<dbReference type="InterPro" id="IPR045841">
    <property type="entry name" value="E3_UBR4_N"/>
</dbReference>
<dbReference type="CDD" id="cd19680">
    <property type="entry name" value="UBR-box_UBR4"/>
    <property type="match status" value="1"/>
</dbReference>
<dbReference type="InterPro" id="IPR045189">
    <property type="entry name" value="UBR4-like"/>
</dbReference>
<protein>
    <submittedName>
        <fullName evidence="7">E3 ubiquitin-protein ligase UBR4</fullName>
    </submittedName>
</protein>
<evidence type="ECO:0000313" key="8">
    <source>
        <dbReference type="Proteomes" id="UP000440578"/>
    </source>
</evidence>
<dbReference type="EMBL" id="VIIS01002214">
    <property type="protein sequence ID" value="KAF0287065.1"/>
    <property type="molecule type" value="Genomic_DNA"/>
</dbReference>
<dbReference type="PANTHER" id="PTHR21725:SF1">
    <property type="entry name" value="E3 UBIQUITIN-PROTEIN LIGASE UBR4"/>
    <property type="match status" value="1"/>
</dbReference>
<name>A0A6A4V0B2_AMPAM</name>
<dbReference type="Proteomes" id="UP000440578">
    <property type="component" value="Unassembled WGS sequence"/>
</dbReference>
<dbReference type="GO" id="GO:0008270">
    <property type="term" value="F:zinc ion binding"/>
    <property type="evidence" value="ECO:0007669"/>
    <property type="project" value="UniProtKB-KW"/>
</dbReference>
<dbReference type="Pfam" id="PF02207">
    <property type="entry name" value="zf-UBR"/>
    <property type="match status" value="1"/>
</dbReference>
<evidence type="ECO:0000256" key="1">
    <source>
        <dbReference type="ARBA" id="ARBA00022723"/>
    </source>
</evidence>
<dbReference type="Pfam" id="PF24079">
    <property type="entry name" value="UBR4"/>
    <property type="match status" value="1"/>
</dbReference>
<evidence type="ECO:0000256" key="2">
    <source>
        <dbReference type="ARBA" id="ARBA00022771"/>
    </source>
</evidence>
<feature type="compositionally biased region" description="Polar residues" evidence="5">
    <location>
        <begin position="928"/>
        <end position="940"/>
    </location>
</feature>
<keyword evidence="3" id="KW-0862">Zinc</keyword>
<feature type="region of interest" description="Disordered" evidence="5">
    <location>
        <begin position="918"/>
        <end position="950"/>
    </location>
</feature>
<dbReference type="PANTHER" id="PTHR21725">
    <property type="entry name" value="E3 UBIQUITIN-PROTEIN LIGASE UBR4"/>
    <property type="match status" value="1"/>
</dbReference>
<feature type="domain" description="UBR-type" evidence="6">
    <location>
        <begin position="146"/>
        <end position="215"/>
    </location>
</feature>
<accession>A0A6A4V0B2</accession>
<feature type="compositionally biased region" description="Basic and acidic residues" evidence="5">
    <location>
        <begin position="258"/>
        <end position="271"/>
    </location>
</feature>
<feature type="region of interest" description="Disordered" evidence="5">
    <location>
        <begin position="255"/>
        <end position="275"/>
    </location>
</feature>
<dbReference type="OrthoDB" id="6348962at2759"/>
<keyword evidence="8" id="KW-1185">Reference proteome</keyword>
<dbReference type="InterPro" id="IPR056530">
    <property type="entry name" value="UBR4-like_dom"/>
</dbReference>